<gene>
    <name evidence="2" type="ORF">IAA04_06260</name>
</gene>
<dbReference type="GO" id="GO:0005829">
    <property type="term" value="C:cytosol"/>
    <property type="evidence" value="ECO:0007669"/>
    <property type="project" value="TreeGrafter"/>
</dbReference>
<dbReference type="EMBL" id="DWWL01000041">
    <property type="protein sequence ID" value="HJC47637.1"/>
    <property type="molecule type" value="Genomic_DNA"/>
</dbReference>
<accession>A0A9D2T5T8</accession>
<dbReference type="AlphaFoldDB" id="A0A9D2T5T8"/>
<dbReference type="PANTHER" id="PTHR30419:SF8">
    <property type="entry name" value="NITROGEN ASSIMILATION TRANSCRIPTIONAL ACTIVATOR-RELATED"/>
    <property type="match status" value="1"/>
</dbReference>
<dbReference type="Pfam" id="PF00126">
    <property type="entry name" value="HTH_1"/>
    <property type="match status" value="1"/>
</dbReference>
<comment type="caution">
    <text evidence="2">The sequence shown here is derived from an EMBL/GenBank/DDBJ whole genome shotgun (WGS) entry which is preliminary data.</text>
</comment>
<dbReference type="InterPro" id="IPR036388">
    <property type="entry name" value="WH-like_DNA-bd_sf"/>
</dbReference>
<dbReference type="Gene3D" id="1.10.10.10">
    <property type="entry name" value="Winged helix-like DNA-binding domain superfamily/Winged helix DNA-binding domain"/>
    <property type="match status" value="1"/>
</dbReference>
<dbReference type="PROSITE" id="PS50931">
    <property type="entry name" value="HTH_LYSR"/>
    <property type="match status" value="1"/>
</dbReference>
<protein>
    <submittedName>
        <fullName evidence="2">LysR family transcriptional regulator</fullName>
    </submittedName>
</protein>
<evidence type="ECO:0000313" key="2">
    <source>
        <dbReference type="EMBL" id="HJC47637.1"/>
    </source>
</evidence>
<feature type="domain" description="HTH lysR-type" evidence="1">
    <location>
        <begin position="1"/>
        <end position="57"/>
    </location>
</feature>
<name>A0A9D2T5T8_9FIRM</name>
<dbReference type="Proteomes" id="UP000823883">
    <property type="component" value="Unassembled WGS sequence"/>
</dbReference>
<dbReference type="InterPro" id="IPR036390">
    <property type="entry name" value="WH_DNA-bd_sf"/>
</dbReference>
<dbReference type="GO" id="GO:0003700">
    <property type="term" value="F:DNA-binding transcription factor activity"/>
    <property type="evidence" value="ECO:0007669"/>
    <property type="project" value="InterPro"/>
</dbReference>
<proteinExistence type="predicted"/>
<dbReference type="InterPro" id="IPR000847">
    <property type="entry name" value="LysR_HTH_N"/>
</dbReference>
<organism evidence="2 3">
    <name type="scientific">Candidatus Lachnoclostridium pullistercoris</name>
    <dbReference type="NCBI Taxonomy" id="2838632"/>
    <lineage>
        <taxon>Bacteria</taxon>
        <taxon>Bacillati</taxon>
        <taxon>Bacillota</taxon>
        <taxon>Clostridia</taxon>
        <taxon>Lachnospirales</taxon>
        <taxon>Lachnospiraceae</taxon>
    </lineage>
</organism>
<reference evidence="2" key="1">
    <citation type="journal article" date="2021" name="PeerJ">
        <title>Extensive microbial diversity within the chicken gut microbiome revealed by metagenomics and culture.</title>
        <authorList>
            <person name="Gilroy R."/>
            <person name="Ravi A."/>
            <person name="Getino M."/>
            <person name="Pursley I."/>
            <person name="Horton D.L."/>
            <person name="Alikhan N.F."/>
            <person name="Baker D."/>
            <person name="Gharbi K."/>
            <person name="Hall N."/>
            <person name="Watson M."/>
            <person name="Adriaenssens E.M."/>
            <person name="Foster-Nyarko E."/>
            <person name="Jarju S."/>
            <person name="Secka A."/>
            <person name="Antonio M."/>
            <person name="Oren A."/>
            <person name="Chaudhuri R.R."/>
            <person name="La Ragione R."/>
            <person name="Hildebrand F."/>
            <person name="Pallen M.J."/>
        </authorList>
    </citation>
    <scope>NUCLEOTIDE SEQUENCE</scope>
    <source>
        <strain evidence="2">CHK183-5548</strain>
    </source>
</reference>
<dbReference type="PANTHER" id="PTHR30419">
    <property type="entry name" value="HTH-TYPE TRANSCRIPTIONAL REGULATOR YBHD"/>
    <property type="match status" value="1"/>
</dbReference>
<dbReference type="InterPro" id="IPR050950">
    <property type="entry name" value="HTH-type_LysR_regulators"/>
</dbReference>
<sequence>MTILQLKYFQTVYQCLNMTRAANLLYVSQPSVSAVIQELEEEFQTKLFLRTKPLQPTQAGRQLALLVEPLLKNFDDIAHEMRQFGSQNTPLRIGVSVISQQLMQYMFGRDLDYQTDALDFLGFYGCDYLFQCIHDSRLDLAIVATADVKELQAFNYYNLAAFGVRFYTNKKNPLCSFSTLDPQQLQNTPLAAFTEYPMSKMEFGELMNTLLGNSYTDNVQFFSTDLRSIEQAIESGRVSCVLLEGLFASNPQIRAISLETNKRIHFSVIWRKDHFLQQEELEFIQEFEKKFQA</sequence>
<evidence type="ECO:0000259" key="1">
    <source>
        <dbReference type="PROSITE" id="PS50931"/>
    </source>
</evidence>
<dbReference type="SUPFAM" id="SSF46785">
    <property type="entry name" value="Winged helix' DNA-binding domain"/>
    <property type="match status" value="1"/>
</dbReference>
<dbReference type="Gene3D" id="3.40.190.290">
    <property type="match status" value="1"/>
</dbReference>
<dbReference type="SUPFAM" id="SSF53850">
    <property type="entry name" value="Periplasmic binding protein-like II"/>
    <property type="match status" value="1"/>
</dbReference>
<evidence type="ECO:0000313" key="3">
    <source>
        <dbReference type="Proteomes" id="UP000823883"/>
    </source>
</evidence>
<dbReference type="PRINTS" id="PR00039">
    <property type="entry name" value="HTHLYSR"/>
</dbReference>
<reference evidence="2" key="2">
    <citation type="submission" date="2021-04" db="EMBL/GenBank/DDBJ databases">
        <authorList>
            <person name="Gilroy R."/>
        </authorList>
    </citation>
    <scope>NUCLEOTIDE SEQUENCE</scope>
    <source>
        <strain evidence="2">CHK183-5548</strain>
    </source>
</reference>